<organism evidence="2 3">
    <name type="scientific">Candidatus Thiomargarita nelsonii</name>
    <dbReference type="NCBI Taxonomy" id="1003181"/>
    <lineage>
        <taxon>Bacteria</taxon>
        <taxon>Pseudomonadati</taxon>
        <taxon>Pseudomonadota</taxon>
        <taxon>Gammaproteobacteria</taxon>
        <taxon>Thiotrichales</taxon>
        <taxon>Thiotrichaceae</taxon>
        <taxon>Thiomargarita</taxon>
    </lineage>
</organism>
<evidence type="ECO:0000313" key="3">
    <source>
        <dbReference type="Proteomes" id="UP000076962"/>
    </source>
</evidence>
<reference evidence="2 3" key="1">
    <citation type="submission" date="2016-05" db="EMBL/GenBank/DDBJ databases">
        <title>Single-cell genome of chain-forming Candidatus Thiomargarita nelsonii and comparison to other large sulfur-oxidizing bacteria.</title>
        <authorList>
            <person name="Winkel M."/>
            <person name="Salman V."/>
            <person name="Woyke T."/>
            <person name="Schulz-Vogt H."/>
            <person name="Richter M."/>
            <person name="Flood B."/>
            <person name="Bailey J."/>
            <person name="Amann R."/>
            <person name="Mussmann M."/>
        </authorList>
    </citation>
    <scope>NUCLEOTIDE SEQUENCE [LARGE SCALE GENOMIC DNA]</scope>
    <source>
        <strain evidence="2 3">THI036</strain>
    </source>
</reference>
<dbReference type="AlphaFoldDB" id="A0A176RTK6"/>
<proteinExistence type="predicted"/>
<keyword evidence="1" id="KW-0472">Membrane</keyword>
<keyword evidence="3" id="KW-1185">Reference proteome</keyword>
<protein>
    <submittedName>
        <fullName evidence="2">Uncharacterized protein</fullName>
    </submittedName>
</protein>
<dbReference type="EMBL" id="LUTY01002954">
    <property type="protein sequence ID" value="OAD19079.1"/>
    <property type="molecule type" value="Genomic_DNA"/>
</dbReference>
<accession>A0A176RTK6</accession>
<comment type="caution">
    <text evidence="2">The sequence shown here is derived from an EMBL/GenBank/DDBJ whole genome shotgun (WGS) entry which is preliminary data.</text>
</comment>
<sequence length="87" mass="9475">MITFIGAAVGTGAISATVIPDPPNLIDLVSHFFEMVQLPLFEIPSWFNDFPSPPKGILNVMFHLIVGGVTALIFTPFISKMARKTTE</sequence>
<keyword evidence="1" id="KW-0812">Transmembrane</keyword>
<gene>
    <name evidence="2" type="ORF">THIOM_005304</name>
</gene>
<evidence type="ECO:0000256" key="1">
    <source>
        <dbReference type="SAM" id="Phobius"/>
    </source>
</evidence>
<feature type="transmembrane region" description="Helical" evidence="1">
    <location>
        <begin position="56"/>
        <end position="78"/>
    </location>
</feature>
<keyword evidence="1" id="KW-1133">Transmembrane helix</keyword>
<dbReference type="Proteomes" id="UP000076962">
    <property type="component" value="Unassembled WGS sequence"/>
</dbReference>
<name>A0A176RTK6_9GAMM</name>
<evidence type="ECO:0000313" key="2">
    <source>
        <dbReference type="EMBL" id="OAD19079.1"/>
    </source>
</evidence>